<dbReference type="UniPathway" id="UPA00989"/>
<dbReference type="SUPFAM" id="SSF53335">
    <property type="entry name" value="S-adenosyl-L-methionine-dependent methyltransferases"/>
    <property type="match status" value="1"/>
</dbReference>
<evidence type="ECO:0000313" key="10">
    <source>
        <dbReference type="Proteomes" id="UP000095347"/>
    </source>
</evidence>
<dbReference type="EC" id="2.1.1.33" evidence="7"/>
<comment type="function">
    <text evidence="2 7">Catalyzes the formation of N(7)-methylguanine at position 46 (m7G46) in tRNA.</text>
</comment>
<keyword evidence="4 7" id="KW-0808">Transferase</keyword>
<dbReference type="Proteomes" id="UP000095347">
    <property type="component" value="Unassembled WGS sequence"/>
</dbReference>
<comment type="caution">
    <text evidence="7">Lacks conserved residue(s) required for the propagation of feature annotation.</text>
</comment>
<dbReference type="InterPro" id="IPR003358">
    <property type="entry name" value="tRNA_(Gua-N-7)_MeTrfase_Trmb"/>
</dbReference>
<dbReference type="HAMAP" id="MF_01057">
    <property type="entry name" value="tRNA_methyltr_TrmB"/>
    <property type="match status" value="1"/>
</dbReference>
<dbReference type="InterPro" id="IPR055361">
    <property type="entry name" value="tRNA_methyltr_TrmB_bact"/>
</dbReference>
<proteinExistence type="inferred from homology"/>
<evidence type="ECO:0000256" key="8">
    <source>
        <dbReference type="SAM" id="MobiDB-lite"/>
    </source>
</evidence>
<sequence length="233" mass="26710">MTSDSPNTDPGYLRSYGRRRGKKQRPGRERLMDDLLPRLQVKSGTPIPDQFPPGTKALWLEIGFGGGEHLSQQAKAHPDIGFIGCEPFLNGVGKLLSQLDNDGSENVRIHADDARDIFPDFPDGSLARVFVLFPDPWPKTKHHKRRLIQTPFLDDLARMLEDGGEFRLASDHMGYVRWALAHVSRHPDFEWMAEGPEDWREPPEDWIGTRYEQKRLAGDTIVYLRFRRKPRTG</sequence>
<protein>
    <recommendedName>
        <fullName evidence="7">tRNA (guanine-N(7)-)-methyltransferase</fullName>
        <ecNumber evidence="7">2.1.1.33</ecNumber>
    </recommendedName>
    <alternativeName>
        <fullName evidence="7">tRNA (guanine(46)-N(7))-methyltransferase</fullName>
    </alternativeName>
    <alternativeName>
        <fullName evidence="7">tRNA(m7G46)-methyltransferase</fullName>
    </alternativeName>
</protein>
<dbReference type="PANTHER" id="PTHR23417">
    <property type="entry name" value="3-DEOXY-D-MANNO-OCTULOSONIC-ACID TRANSFERASE/TRNA GUANINE-N 7 - -METHYLTRANSFERASE"/>
    <property type="match status" value="1"/>
</dbReference>
<comment type="pathway">
    <text evidence="7">tRNA modification; N(7)-methylguanine-tRNA biosynthesis.</text>
</comment>
<evidence type="ECO:0000256" key="4">
    <source>
        <dbReference type="ARBA" id="ARBA00022679"/>
    </source>
</evidence>
<evidence type="ECO:0000256" key="6">
    <source>
        <dbReference type="ARBA" id="ARBA00022694"/>
    </source>
</evidence>
<dbReference type="GO" id="GO:0008176">
    <property type="term" value="F:tRNA (guanine(46)-N7)-methyltransferase activity"/>
    <property type="evidence" value="ECO:0007669"/>
    <property type="project" value="UniProtKB-UniRule"/>
</dbReference>
<keyword evidence="10" id="KW-1185">Reference proteome</keyword>
<feature type="region of interest" description="Disordered" evidence="8">
    <location>
        <begin position="1"/>
        <end position="32"/>
    </location>
</feature>
<feature type="binding site" evidence="7">
    <location>
        <position position="171"/>
    </location>
    <ligand>
        <name>substrate</name>
    </ligand>
</feature>
<comment type="caution">
    <text evidence="9">The sequence shown here is derived from an EMBL/GenBank/DDBJ whole genome shotgun (WGS) entry which is preliminary data.</text>
</comment>
<dbReference type="PROSITE" id="PS51625">
    <property type="entry name" value="SAM_MT_TRMB"/>
    <property type="match status" value="1"/>
</dbReference>
<feature type="binding site" evidence="7">
    <location>
        <position position="61"/>
    </location>
    <ligand>
        <name>S-adenosyl-L-methionine</name>
        <dbReference type="ChEBI" id="CHEBI:59789"/>
    </ligand>
</feature>
<comment type="catalytic activity">
    <reaction evidence="1 7">
        <text>guanosine(46) in tRNA + S-adenosyl-L-methionine = N(7)-methylguanosine(46) in tRNA + S-adenosyl-L-homocysteine</text>
        <dbReference type="Rhea" id="RHEA:42708"/>
        <dbReference type="Rhea" id="RHEA-COMP:10188"/>
        <dbReference type="Rhea" id="RHEA-COMP:10189"/>
        <dbReference type="ChEBI" id="CHEBI:57856"/>
        <dbReference type="ChEBI" id="CHEBI:59789"/>
        <dbReference type="ChEBI" id="CHEBI:74269"/>
        <dbReference type="ChEBI" id="CHEBI:74480"/>
        <dbReference type="EC" id="2.1.1.33"/>
    </reaction>
</comment>
<evidence type="ECO:0000256" key="5">
    <source>
        <dbReference type="ARBA" id="ARBA00022691"/>
    </source>
</evidence>
<accession>A0A1E5Q3P6</accession>
<feature type="compositionally biased region" description="Basic residues" evidence="8">
    <location>
        <begin position="16"/>
        <end position="25"/>
    </location>
</feature>
<dbReference type="NCBIfam" id="TIGR00091">
    <property type="entry name" value="tRNA (guanosine(46)-N7)-methyltransferase TrmB"/>
    <property type="match status" value="1"/>
</dbReference>
<feature type="binding site" evidence="7">
    <location>
        <position position="135"/>
    </location>
    <ligand>
        <name>S-adenosyl-L-methionine</name>
        <dbReference type="ChEBI" id="CHEBI:59789"/>
    </ligand>
</feature>
<dbReference type="InterPro" id="IPR029063">
    <property type="entry name" value="SAM-dependent_MTases_sf"/>
</dbReference>
<evidence type="ECO:0000256" key="1">
    <source>
        <dbReference type="ARBA" id="ARBA00000142"/>
    </source>
</evidence>
<dbReference type="EMBL" id="MCGG01000072">
    <property type="protein sequence ID" value="OEJ64316.1"/>
    <property type="molecule type" value="Genomic_DNA"/>
</dbReference>
<evidence type="ECO:0000313" key="9">
    <source>
        <dbReference type="EMBL" id="OEJ64316.1"/>
    </source>
</evidence>
<evidence type="ECO:0000256" key="3">
    <source>
        <dbReference type="ARBA" id="ARBA00022603"/>
    </source>
</evidence>
<gene>
    <name evidence="7" type="primary">trmB</name>
    <name evidence="9" type="ORF">BEN30_16670</name>
</gene>
<dbReference type="RefSeq" id="WP_069959300.1">
    <property type="nucleotide sequence ID" value="NZ_MCGG01000072.1"/>
</dbReference>
<keyword evidence="6 7" id="KW-0819">tRNA processing</keyword>
<dbReference type="PANTHER" id="PTHR23417:SF14">
    <property type="entry name" value="PENTACOTRIPEPTIDE-REPEAT REGION OF PRORP DOMAIN-CONTAINING PROTEIN"/>
    <property type="match status" value="1"/>
</dbReference>
<feature type="binding site" evidence="7">
    <location>
        <position position="113"/>
    </location>
    <ligand>
        <name>S-adenosyl-L-methionine</name>
        <dbReference type="ChEBI" id="CHEBI:59789"/>
    </ligand>
</feature>
<comment type="similarity">
    <text evidence="7">Belongs to the class I-like SAM-binding methyltransferase superfamily. TrmB family.</text>
</comment>
<keyword evidence="5 7" id="KW-0949">S-adenosyl-L-methionine</keyword>
<reference evidence="10" key="1">
    <citation type="submission" date="2016-07" db="EMBL/GenBank/DDBJ databases">
        <authorList>
            <person name="Florea S."/>
            <person name="Webb J.S."/>
            <person name="Jaromczyk J."/>
            <person name="Schardl C.L."/>
        </authorList>
    </citation>
    <scope>NUCLEOTIDE SEQUENCE [LARGE SCALE GENOMIC DNA]</scope>
    <source>
        <strain evidence="10">MV-1</strain>
    </source>
</reference>
<feature type="binding site" evidence="7">
    <location>
        <position position="139"/>
    </location>
    <ligand>
        <name>substrate</name>
    </ligand>
</feature>
<evidence type="ECO:0000256" key="7">
    <source>
        <dbReference type="HAMAP-Rule" id="MF_01057"/>
    </source>
</evidence>
<dbReference type="Pfam" id="PF02390">
    <property type="entry name" value="Methyltransf_4"/>
    <property type="match status" value="1"/>
</dbReference>
<dbReference type="STRING" id="28181.BEN30_16670"/>
<keyword evidence="3 7" id="KW-0489">Methyltransferase</keyword>
<feature type="binding site" evidence="7">
    <location>
        <begin position="209"/>
        <end position="212"/>
    </location>
    <ligand>
        <name>substrate</name>
    </ligand>
</feature>
<name>A0A1E5Q3P6_9PROT</name>
<organism evidence="9 10">
    <name type="scientific">Magnetovibrio blakemorei</name>
    <dbReference type="NCBI Taxonomy" id="28181"/>
    <lineage>
        <taxon>Bacteria</taxon>
        <taxon>Pseudomonadati</taxon>
        <taxon>Pseudomonadota</taxon>
        <taxon>Alphaproteobacteria</taxon>
        <taxon>Rhodospirillales</taxon>
        <taxon>Magnetovibrionaceae</taxon>
        <taxon>Magnetovibrio</taxon>
    </lineage>
</organism>
<dbReference type="Gene3D" id="3.40.50.150">
    <property type="entry name" value="Vaccinia Virus protein VP39"/>
    <property type="match status" value="1"/>
</dbReference>
<dbReference type="AlphaFoldDB" id="A0A1E5Q3P6"/>
<evidence type="ECO:0000256" key="2">
    <source>
        <dbReference type="ARBA" id="ARBA00003015"/>
    </source>
</evidence>
<dbReference type="GO" id="GO:0043527">
    <property type="term" value="C:tRNA methyltransferase complex"/>
    <property type="evidence" value="ECO:0007669"/>
    <property type="project" value="TreeGrafter"/>
</dbReference>
<dbReference type="OrthoDB" id="9802090at2"/>
<feature type="binding site" evidence="7">
    <location>
        <position position="86"/>
    </location>
    <ligand>
        <name>S-adenosyl-L-methionine</name>
        <dbReference type="ChEBI" id="CHEBI:59789"/>
    </ligand>
</feature>